<sequence length="175" mass="19869">MGTNVKPEKEVDVDTVLLLEMAEVVGRQMNPTEIGVIAKESRKDRKNFNILCQLTVDAFSMERESLAPKWCSGLASTQTLSSCVELVQLEQNTRSSRRDLQITLGCCQRNLGAAYTLITPLISWDVPKLVWSRCSHQRHAARNLTGFKLYWLSIQCAQLNFNDCPCDEFHLFSRT</sequence>
<protein>
    <submittedName>
        <fullName evidence="1">Uncharacterized protein</fullName>
    </submittedName>
</protein>
<dbReference type="OrthoDB" id="5944069at2759"/>
<dbReference type="Proteomes" id="UP000054843">
    <property type="component" value="Unassembled WGS sequence"/>
</dbReference>
<evidence type="ECO:0000313" key="1">
    <source>
        <dbReference type="EMBL" id="KRZ70857.1"/>
    </source>
</evidence>
<comment type="caution">
    <text evidence="1">The sequence shown here is derived from an EMBL/GenBank/DDBJ whole genome shotgun (WGS) entry which is preliminary data.</text>
</comment>
<proteinExistence type="predicted"/>
<keyword evidence="2" id="KW-1185">Reference proteome</keyword>
<dbReference type="AlphaFoldDB" id="A0A0V1MGE4"/>
<organism evidence="1 2">
    <name type="scientific">Trichinella papuae</name>
    <dbReference type="NCBI Taxonomy" id="268474"/>
    <lineage>
        <taxon>Eukaryota</taxon>
        <taxon>Metazoa</taxon>
        <taxon>Ecdysozoa</taxon>
        <taxon>Nematoda</taxon>
        <taxon>Enoplea</taxon>
        <taxon>Dorylaimia</taxon>
        <taxon>Trichinellida</taxon>
        <taxon>Trichinellidae</taxon>
        <taxon>Trichinella</taxon>
    </lineage>
</organism>
<gene>
    <name evidence="1" type="ORF">T10_10000</name>
</gene>
<reference evidence="1 2" key="1">
    <citation type="submission" date="2015-01" db="EMBL/GenBank/DDBJ databases">
        <title>Evolution of Trichinella species and genotypes.</title>
        <authorList>
            <person name="Korhonen P.K."/>
            <person name="Edoardo P."/>
            <person name="Giuseppe L.R."/>
            <person name="Gasser R.B."/>
        </authorList>
    </citation>
    <scope>NUCLEOTIDE SEQUENCE [LARGE SCALE GENOMIC DNA]</scope>
    <source>
        <strain evidence="1">ISS1980</strain>
    </source>
</reference>
<dbReference type="EMBL" id="JYDO01000106">
    <property type="protein sequence ID" value="KRZ70857.1"/>
    <property type="molecule type" value="Genomic_DNA"/>
</dbReference>
<name>A0A0V1MGE4_9BILA</name>
<accession>A0A0V1MGE4</accession>
<evidence type="ECO:0000313" key="2">
    <source>
        <dbReference type="Proteomes" id="UP000054843"/>
    </source>
</evidence>